<comment type="caution">
    <text evidence="2">The sequence shown here is derived from an EMBL/GenBank/DDBJ whole genome shotgun (WGS) entry which is preliminary data.</text>
</comment>
<name>A0ABP6XDV9_9PSEU</name>
<proteinExistence type="predicted"/>
<dbReference type="PANTHER" id="PTHR43649:SF12">
    <property type="entry name" value="DIACETYLCHITOBIOSE BINDING PROTEIN DASA"/>
    <property type="match status" value="1"/>
</dbReference>
<keyword evidence="3" id="KW-1185">Reference proteome</keyword>
<organism evidence="2 3">
    <name type="scientific">Amycolatopsis ultiminotia</name>
    <dbReference type="NCBI Taxonomy" id="543629"/>
    <lineage>
        <taxon>Bacteria</taxon>
        <taxon>Bacillati</taxon>
        <taxon>Actinomycetota</taxon>
        <taxon>Actinomycetes</taxon>
        <taxon>Pseudonocardiales</taxon>
        <taxon>Pseudonocardiaceae</taxon>
        <taxon>Amycolatopsis</taxon>
    </lineage>
</organism>
<gene>
    <name evidence="2" type="ORF">GCM10022222_56880</name>
</gene>
<dbReference type="PANTHER" id="PTHR43649">
    <property type="entry name" value="ARABINOSE-BINDING PROTEIN-RELATED"/>
    <property type="match status" value="1"/>
</dbReference>
<evidence type="ECO:0000256" key="1">
    <source>
        <dbReference type="SAM" id="SignalP"/>
    </source>
</evidence>
<reference evidence="3" key="1">
    <citation type="journal article" date="2019" name="Int. J. Syst. Evol. Microbiol.">
        <title>The Global Catalogue of Microorganisms (GCM) 10K type strain sequencing project: providing services to taxonomists for standard genome sequencing and annotation.</title>
        <authorList>
            <consortium name="The Broad Institute Genomics Platform"/>
            <consortium name="The Broad Institute Genome Sequencing Center for Infectious Disease"/>
            <person name="Wu L."/>
            <person name="Ma J."/>
        </authorList>
    </citation>
    <scope>NUCLEOTIDE SEQUENCE [LARGE SCALE GENOMIC DNA]</scope>
    <source>
        <strain evidence="3">JCM 16898</strain>
    </source>
</reference>
<feature type="chain" id="PRO_5047279883" evidence="1">
    <location>
        <begin position="26"/>
        <end position="446"/>
    </location>
</feature>
<dbReference type="SUPFAM" id="SSF53850">
    <property type="entry name" value="Periplasmic binding protein-like II"/>
    <property type="match status" value="1"/>
</dbReference>
<dbReference type="Pfam" id="PF01547">
    <property type="entry name" value="SBP_bac_1"/>
    <property type="match status" value="1"/>
</dbReference>
<sequence length="446" mass="48758">MAGRVARTKALPAMATALLVLSAQACGVKSETTINVLMVDNPQMVELQQLTATDFTPRTGIKVHFTVLPENRLRDEVHQEFTTQAGKYDVASISNFEVPIFAGKQLLKPLTPYSSDDEQFDEKDILAPIADSLRGADGQLYAAPFYGESSMLMYRTDVLGKLGIRLPATPTWQQVADAAKAVEQSGSGMHGICLRGMPGWGEMIAPLTTVVNTFGGTWFGGDWQVGTDSPEFEQAVGFYLDLLRRSGEDDPVHTGYQECLADMLQGKVAMWYDSTAGAAQLEAADSAVRSQIGYLSAPVVKTAASGWLYTWAWGLEQRSENPDEAWQFMSWASSKDYERLAGQVVGWAKTPAGKRYSTYNDPEYLAEAGAFAMPTYLSITSVDPRKAGVQPRPTTGIQFVAVPEFQDLGTRASETLASVMTDDRSLRDAFADIRAMADEVSARYRK</sequence>
<dbReference type="EMBL" id="BAAAZN010000013">
    <property type="protein sequence ID" value="GAA3565703.1"/>
    <property type="molecule type" value="Genomic_DNA"/>
</dbReference>
<accession>A0ABP6XDV9</accession>
<dbReference type="RefSeq" id="WP_344865212.1">
    <property type="nucleotide sequence ID" value="NZ_BAAAZN010000013.1"/>
</dbReference>
<protein>
    <submittedName>
        <fullName evidence="2">Sugar ABC transporter substrate-binding protein</fullName>
    </submittedName>
</protein>
<dbReference type="InterPro" id="IPR050490">
    <property type="entry name" value="Bact_solute-bd_prot1"/>
</dbReference>
<keyword evidence="1" id="KW-0732">Signal</keyword>
<feature type="signal peptide" evidence="1">
    <location>
        <begin position="1"/>
        <end position="25"/>
    </location>
</feature>
<dbReference type="InterPro" id="IPR006059">
    <property type="entry name" value="SBP"/>
</dbReference>
<evidence type="ECO:0000313" key="2">
    <source>
        <dbReference type="EMBL" id="GAA3565703.1"/>
    </source>
</evidence>
<dbReference type="Proteomes" id="UP001500689">
    <property type="component" value="Unassembled WGS sequence"/>
</dbReference>
<dbReference type="PROSITE" id="PS51257">
    <property type="entry name" value="PROKAR_LIPOPROTEIN"/>
    <property type="match status" value="1"/>
</dbReference>
<evidence type="ECO:0000313" key="3">
    <source>
        <dbReference type="Proteomes" id="UP001500689"/>
    </source>
</evidence>
<dbReference type="Gene3D" id="3.40.190.10">
    <property type="entry name" value="Periplasmic binding protein-like II"/>
    <property type="match status" value="2"/>
</dbReference>